<comment type="caution">
    <text evidence="6">The sequence shown here is derived from an EMBL/GenBank/DDBJ whole genome shotgun (WGS) entry which is preliminary data.</text>
</comment>
<dbReference type="GO" id="GO:0003677">
    <property type="term" value="F:DNA binding"/>
    <property type="evidence" value="ECO:0007669"/>
    <property type="project" value="UniProtKB-KW"/>
</dbReference>
<evidence type="ECO:0000256" key="2">
    <source>
        <dbReference type="ARBA" id="ARBA00023015"/>
    </source>
</evidence>
<dbReference type="PROSITE" id="PS50931">
    <property type="entry name" value="HTH_LYSR"/>
    <property type="match status" value="1"/>
</dbReference>
<keyword evidence="4" id="KW-0804">Transcription</keyword>
<gene>
    <name evidence="6" type="ORF">BFC18_19050</name>
</gene>
<dbReference type="InterPro" id="IPR036390">
    <property type="entry name" value="WH_DNA-bd_sf"/>
</dbReference>
<evidence type="ECO:0000256" key="1">
    <source>
        <dbReference type="ARBA" id="ARBA00009437"/>
    </source>
</evidence>
<dbReference type="EMBL" id="MDHN01000041">
    <property type="protein sequence ID" value="OFC68853.1"/>
    <property type="molecule type" value="Genomic_DNA"/>
</dbReference>
<keyword evidence="3" id="KW-0238">DNA-binding</keyword>
<dbReference type="Gene3D" id="3.40.190.290">
    <property type="match status" value="1"/>
</dbReference>
<feature type="domain" description="HTH lysR-type" evidence="5">
    <location>
        <begin position="6"/>
        <end position="63"/>
    </location>
</feature>
<dbReference type="InterPro" id="IPR058163">
    <property type="entry name" value="LysR-type_TF_proteobact-type"/>
</dbReference>
<dbReference type="OrthoDB" id="9786526at2"/>
<dbReference type="Proteomes" id="UP000175691">
    <property type="component" value="Unassembled WGS sequence"/>
</dbReference>
<organism evidence="6 7">
    <name type="scientific">Alteromonas confluentis</name>
    <dbReference type="NCBI Taxonomy" id="1656094"/>
    <lineage>
        <taxon>Bacteria</taxon>
        <taxon>Pseudomonadati</taxon>
        <taxon>Pseudomonadota</taxon>
        <taxon>Gammaproteobacteria</taxon>
        <taxon>Alteromonadales</taxon>
        <taxon>Alteromonadaceae</taxon>
        <taxon>Alteromonas/Salinimonas group</taxon>
        <taxon>Alteromonas</taxon>
    </lineage>
</organism>
<evidence type="ECO:0000256" key="4">
    <source>
        <dbReference type="ARBA" id="ARBA00023163"/>
    </source>
</evidence>
<evidence type="ECO:0000313" key="6">
    <source>
        <dbReference type="EMBL" id="OFC68853.1"/>
    </source>
</evidence>
<protein>
    <submittedName>
        <fullName evidence="6">LysR family transcriptional regulator</fullName>
    </submittedName>
</protein>
<dbReference type="FunFam" id="1.10.10.10:FF:000001">
    <property type="entry name" value="LysR family transcriptional regulator"/>
    <property type="match status" value="1"/>
</dbReference>
<dbReference type="InterPro" id="IPR036388">
    <property type="entry name" value="WH-like_DNA-bd_sf"/>
</dbReference>
<sequence length="315" mass="35063">MNINNIDLNALRVFDRVAATGSFTAAARHFRCAVSSISRQISALESSLGQPLLYRHTRAVALTEAGWRYYEEIRGILEQLELATEALANPAPEPAGVLRINAPVAFGQRQIVPLLNQFQRQYPGITAELLLSDQVVDPIRGGHDITFRVGDLADSSLISRRLANMNYVVAASPDYVSQCGEPLSPEQLDQHNCLIYQGELGRQRWFFQAKAANTSTPIDVKGNFYSNDPESLVKAALLGQGLVLFPTWLISEELCEGSLIPLLQDWRSEVSDGQRALYVLTPQRRLGVPKVSAFIDFIFEQVTPLPNWDCWKNHA</sequence>
<dbReference type="AlphaFoldDB" id="A0A1E7Z5M2"/>
<dbReference type="PANTHER" id="PTHR30537:SF5">
    <property type="entry name" value="HTH-TYPE TRANSCRIPTIONAL ACTIVATOR TTDR-RELATED"/>
    <property type="match status" value="1"/>
</dbReference>
<proteinExistence type="inferred from homology"/>
<evidence type="ECO:0000259" key="5">
    <source>
        <dbReference type="PROSITE" id="PS50931"/>
    </source>
</evidence>
<dbReference type="STRING" id="1656094.BFC18_19050"/>
<dbReference type="SUPFAM" id="SSF53850">
    <property type="entry name" value="Periplasmic binding protein-like II"/>
    <property type="match status" value="1"/>
</dbReference>
<comment type="similarity">
    <text evidence="1">Belongs to the LysR transcriptional regulatory family.</text>
</comment>
<keyword evidence="2" id="KW-0805">Transcription regulation</keyword>
<dbReference type="RefSeq" id="WP_070126956.1">
    <property type="nucleotide sequence ID" value="NZ_MDHN01000041.1"/>
</dbReference>
<evidence type="ECO:0000256" key="3">
    <source>
        <dbReference type="ARBA" id="ARBA00023125"/>
    </source>
</evidence>
<dbReference type="GO" id="GO:0003700">
    <property type="term" value="F:DNA-binding transcription factor activity"/>
    <property type="evidence" value="ECO:0007669"/>
    <property type="project" value="InterPro"/>
</dbReference>
<dbReference type="Gene3D" id="1.10.10.10">
    <property type="entry name" value="Winged helix-like DNA-binding domain superfamily/Winged helix DNA-binding domain"/>
    <property type="match status" value="1"/>
</dbReference>
<dbReference type="Pfam" id="PF03466">
    <property type="entry name" value="LysR_substrate"/>
    <property type="match status" value="1"/>
</dbReference>
<reference evidence="6 7" key="1">
    <citation type="submission" date="2016-08" db="EMBL/GenBank/DDBJ databases">
        <authorList>
            <person name="Seilhamer J.J."/>
        </authorList>
    </citation>
    <scope>NUCLEOTIDE SEQUENCE [LARGE SCALE GENOMIC DNA]</scope>
    <source>
        <strain evidence="6 7">KCTC 42603</strain>
    </source>
</reference>
<dbReference type="SUPFAM" id="SSF46785">
    <property type="entry name" value="Winged helix' DNA-binding domain"/>
    <property type="match status" value="1"/>
</dbReference>
<dbReference type="InterPro" id="IPR000847">
    <property type="entry name" value="LysR_HTH_N"/>
</dbReference>
<dbReference type="Pfam" id="PF00126">
    <property type="entry name" value="HTH_1"/>
    <property type="match status" value="1"/>
</dbReference>
<keyword evidence="7" id="KW-1185">Reference proteome</keyword>
<dbReference type="CDD" id="cd08422">
    <property type="entry name" value="PBP2_CrgA_like"/>
    <property type="match status" value="1"/>
</dbReference>
<evidence type="ECO:0000313" key="7">
    <source>
        <dbReference type="Proteomes" id="UP000175691"/>
    </source>
</evidence>
<name>A0A1E7Z5M2_9ALTE</name>
<dbReference type="PANTHER" id="PTHR30537">
    <property type="entry name" value="HTH-TYPE TRANSCRIPTIONAL REGULATOR"/>
    <property type="match status" value="1"/>
</dbReference>
<accession>A0A1E7Z5M2</accession>
<dbReference type="InterPro" id="IPR005119">
    <property type="entry name" value="LysR_subst-bd"/>
</dbReference>